<dbReference type="PROSITE" id="PS50113">
    <property type="entry name" value="PAC"/>
    <property type="match status" value="1"/>
</dbReference>
<evidence type="ECO:0000313" key="11">
    <source>
        <dbReference type="EMBL" id="PRP78346.1"/>
    </source>
</evidence>
<dbReference type="Pfam" id="PF00248">
    <property type="entry name" value="Aldo_ket_red"/>
    <property type="match status" value="1"/>
</dbReference>
<evidence type="ECO:0000259" key="10">
    <source>
        <dbReference type="PROSITE" id="PS50113"/>
    </source>
</evidence>
<evidence type="ECO:0000256" key="1">
    <source>
        <dbReference type="ARBA" id="ARBA00022553"/>
    </source>
</evidence>
<dbReference type="InterPro" id="IPR036890">
    <property type="entry name" value="HATPase_C_sf"/>
</dbReference>
<dbReference type="STRING" id="1890364.A0A2P6N307"/>
<evidence type="ECO:0000256" key="3">
    <source>
        <dbReference type="ARBA" id="ARBA00022777"/>
    </source>
</evidence>
<dbReference type="PANTHER" id="PTHR45339:SF1">
    <property type="entry name" value="HYBRID SIGNAL TRANSDUCTION HISTIDINE KINASE J"/>
    <property type="match status" value="1"/>
</dbReference>
<dbReference type="PROSITE" id="PS50110">
    <property type="entry name" value="RESPONSE_REGULATORY"/>
    <property type="match status" value="1"/>
</dbReference>
<sequence>MSKRMSPDYVIPSIPLQVVKPLKSAISNRYSMVDTATIYDNEKEIGPIIPKDLFVTTKLWRSHQGSEIVITKQLNASEKKLGKKIDLWLLHWPGPGKNRFKGYQVPQDWTSDMRIETMKTMVKLQREGRVRAVGVSNFNIDHLKHLKEKAGITPAVNQIELHPFLDQLDLLRYCRDEGIVIMAYSSLGAGDSNLLGCKEVKEISRRHGRTPAQVLLRWATQHGAVILPSSQNVDHIEENARVWDFELTEEEMNEMDTMGRGKRYGWKENPDAENERSKLRKVKETEGLINDLNPWLRKEDLMTETRARAQISKGGTINIDTGMEVVYPEDEAERLLELRRYEILDTAPEPEFDRITTLLKRVLGTTLATIVLVDRDRHWVKSCCVTDLVGVSVPRGGFCSRTILSNQIHMVTDAHLLPVGQEYGISFYAGAPLTTKNGRRIGTLCCANSEPRPPLTEEEMSTLQDLAALTVQSLELRLTNANSSRKLAKQRDKYDNMKEDIDRLLSGLNTFPEGLFMWNCDDSTMAYVNQGFQQITGYNYDDVVHVPGDVSRFFVGQGRETEIEESFRQMTRDVTLEMEGVRRDGSVYWMSLHVAPILGSDSQCYRFGVLLDITPRKQTELELIQSKSMAQEAIRVKSAFLANVSHEIRTPLNAICASTDLLMSSHQSTEHKELTRMIQSGATSLMSLIEDIFDFREIESNRIELSPSTFLIRKCMEDVIDVSYLRAHGKQLYIEFSIEEEVPSLIETDEARLRQVLTKLINNAITFTNQGGIDINVSIRDEDPTSHHIQFDVRDTGIGIREENLDKLFQSFTQVDVSRTRRYGGTGLGLAFCKHLVCAMGGDIWLQSKYSVGSTFSFTIKVDKNKSRKDILRAKRHCIVLGNDIEKRSISSLARDACLVPRICENDIEAAELISRDEGLDLLLIGPSYEGKPVLTNVTEIHMLHRRQINQLIMMSVAPSVCITYPLHLSKLTDRLSLFDKRGVAVQVKPHRVQPSMTQVKGRIELLRSREEERKMMPPSLHDIPSLKRKESPLALSVLVAEDNPVNQRVMCRLLNTMGVDPILVNNGREAVEQVQQNHFDVILMDLQMPEMDGLTASQTIQSMTEIHRPIIIAVTADVLHGIEDKCREKGMNGYIAKPIKRHQIRDVLDKISSGDTGPEGWMIFS</sequence>
<keyword evidence="1 5" id="KW-0597">Phosphoprotein</keyword>
<dbReference type="FunFam" id="3.30.565.10:FF:000010">
    <property type="entry name" value="Sensor histidine kinase RcsC"/>
    <property type="match status" value="1"/>
</dbReference>
<dbReference type="InterPro" id="IPR036812">
    <property type="entry name" value="NAD(P)_OxRdtase_dom_sf"/>
</dbReference>
<dbReference type="EMBL" id="MDYQ01000229">
    <property type="protein sequence ID" value="PRP78346.1"/>
    <property type="molecule type" value="Genomic_DNA"/>
</dbReference>
<dbReference type="InterPro" id="IPR018170">
    <property type="entry name" value="Aldo/ket_reductase_CS"/>
</dbReference>
<keyword evidence="2" id="KW-0808">Transferase</keyword>
<dbReference type="InterPro" id="IPR003661">
    <property type="entry name" value="HisK_dim/P_dom"/>
</dbReference>
<dbReference type="SUPFAM" id="SSF51430">
    <property type="entry name" value="NAD(P)-linked oxidoreductase"/>
    <property type="match status" value="1"/>
</dbReference>
<evidence type="ECO:0000256" key="4">
    <source>
        <dbReference type="ARBA" id="ARBA00023012"/>
    </source>
</evidence>
<keyword evidence="12" id="KW-1185">Reference proteome</keyword>
<dbReference type="Gene3D" id="3.40.50.2300">
    <property type="match status" value="1"/>
</dbReference>
<dbReference type="GO" id="GO:0000155">
    <property type="term" value="F:phosphorelay sensor kinase activity"/>
    <property type="evidence" value="ECO:0007669"/>
    <property type="project" value="InterPro"/>
</dbReference>
<dbReference type="Pfam" id="PF13426">
    <property type="entry name" value="PAS_9"/>
    <property type="match status" value="1"/>
</dbReference>
<name>A0A2P6N307_9EUKA</name>
<dbReference type="CDD" id="cd17546">
    <property type="entry name" value="REC_hyHK_CKI1_RcsC-like"/>
    <property type="match status" value="1"/>
</dbReference>
<keyword evidence="3 11" id="KW-0418">Kinase</keyword>
<dbReference type="Gene3D" id="1.10.287.130">
    <property type="match status" value="1"/>
</dbReference>
<feature type="domain" description="PAS" evidence="9">
    <location>
        <begin position="497"/>
        <end position="544"/>
    </location>
</feature>
<evidence type="ECO:0000256" key="5">
    <source>
        <dbReference type="PROSITE-ProRule" id="PRU00169"/>
    </source>
</evidence>
<evidence type="ECO:0000313" key="12">
    <source>
        <dbReference type="Proteomes" id="UP000241769"/>
    </source>
</evidence>
<dbReference type="SUPFAM" id="SSF55781">
    <property type="entry name" value="GAF domain-like"/>
    <property type="match status" value="1"/>
</dbReference>
<dbReference type="Pfam" id="PF00072">
    <property type="entry name" value="Response_reg"/>
    <property type="match status" value="1"/>
</dbReference>
<accession>A0A2P6N307</accession>
<dbReference type="InterPro" id="IPR000700">
    <property type="entry name" value="PAS-assoc_C"/>
</dbReference>
<dbReference type="SUPFAM" id="SSF52172">
    <property type="entry name" value="CheY-like"/>
    <property type="match status" value="1"/>
</dbReference>
<dbReference type="SUPFAM" id="SSF55874">
    <property type="entry name" value="ATPase domain of HSP90 chaperone/DNA topoisomerase II/histidine kinase"/>
    <property type="match status" value="1"/>
</dbReference>
<dbReference type="SMART" id="SM00091">
    <property type="entry name" value="PAS"/>
    <property type="match status" value="1"/>
</dbReference>
<organism evidence="11 12">
    <name type="scientific">Planoprotostelium fungivorum</name>
    <dbReference type="NCBI Taxonomy" id="1890364"/>
    <lineage>
        <taxon>Eukaryota</taxon>
        <taxon>Amoebozoa</taxon>
        <taxon>Evosea</taxon>
        <taxon>Variosea</taxon>
        <taxon>Cavosteliida</taxon>
        <taxon>Cavosteliaceae</taxon>
        <taxon>Planoprotostelium</taxon>
    </lineage>
</organism>
<dbReference type="InterPro" id="IPR000014">
    <property type="entry name" value="PAS"/>
</dbReference>
<dbReference type="CDD" id="cd00082">
    <property type="entry name" value="HisKA"/>
    <property type="match status" value="1"/>
</dbReference>
<dbReference type="PRINTS" id="PR00069">
    <property type="entry name" value="ALDKETRDTASE"/>
</dbReference>
<evidence type="ECO:0000259" key="9">
    <source>
        <dbReference type="PROSITE" id="PS50112"/>
    </source>
</evidence>
<dbReference type="OrthoDB" id="21225at2759"/>
<dbReference type="PROSITE" id="PS50109">
    <property type="entry name" value="HIS_KIN"/>
    <property type="match status" value="1"/>
</dbReference>
<dbReference type="AlphaFoldDB" id="A0A2P6N307"/>
<dbReference type="InterPro" id="IPR020471">
    <property type="entry name" value="AKR"/>
</dbReference>
<dbReference type="InterPro" id="IPR011006">
    <property type="entry name" value="CheY-like_superfamily"/>
</dbReference>
<dbReference type="InterPro" id="IPR035965">
    <property type="entry name" value="PAS-like_dom_sf"/>
</dbReference>
<reference evidence="11 12" key="1">
    <citation type="journal article" date="2018" name="Genome Biol. Evol.">
        <title>Multiple Roots of Fruiting Body Formation in Amoebozoa.</title>
        <authorList>
            <person name="Hillmann F."/>
            <person name="Forbes G."/>
            <person name="Novohradska S."/>
            <person name="Ferling I."/>
            <person name="Riege K."/>
            <person name="Groth M."/>
            <person name="Westermann M."/>
            <person name="Marz M."/>
            <person name="Spaller T."/>
            <person name="Winckler T."/>
            <person name="Schaap P."/>
            <person name="Glockner G."/>
        </authorList>
    </citation>
    <scope>NUCLEOTIDE SEQUENCE [LARGE SCALE GENOMIC DNA]</scope>
    <source>
        <strain evidence="11 12">Jena</strain>
    </source>
</reference>
<proteinExistence type="predicted"/>
<comment type="caution">
    <text evidence="11">The sequence shown here is derived from an EMBL/GenBank/DDBJ whole genome shotgun (WGS) entry which is preliminary data.</text>
</comment>
<evidence type="ECO:0000259" key="7">
    <source>
        <dbReference type="PROSITE" id="PS50109"/>
    </source>
</evidence>
<dbReference type="SUPFAM" id="SSF47384">
    <property type="entry name" value="Homodimeric domain of signal transducing histidine kinase"/>
    <property type="match status" value="1"/>
</dbReference>
<dbReference type="Pfam" id="PF01590">
    <property type="entry name" value="GAF"/>
    <property type="match status" value="1"/>
</dbReference>
<dbReference type="InterPro" id="IPR003018">
    <property type="entry name" value="GAF"/>
</dbReference>
<dbReference type="Proteomes" id="UP000241769">
    <property type="component" value="Unassembled WGS sequence"/>
</dbReference>
<dbReference type="CDD" id="cd00130">
    <property type="entry name" value="PAS"/>
    <property type="match status" value="1"/>
</dbReference>
<dbReference type="Gene3D" id="3.20.20.100">
    <property type="entry name" value="NADP-dependent oxidoreductase domain"/>
    <property type="match status" value="1"/>
</dbReference>
<dbReference type="GO" id="GO:0016491">
    <property type="term" value="F:oxidoreductase activity"/>
    <property type="evidence" value="ECO:0007669"/>
    <property type="project" value="InterPro"/>
</dbReference>
<protein>
    <submittedName>
        <fullName evidence="11">Multi-sensor hybrid histidine kinase</fullName>
    </submittedName>
</protein>
<dbReference type="Gene3D" id="3.30.565.10">
    <property type="entry name" value="Histidine kinase-like ATPase, C-terminal domain"/>
    <property type="match status" value="1"/>
</dbReference>
<dbReference type="SUPFAM" id="SSF55785">
    <property type="entry name" value="PYP-like sensor domain (PAS domain)"/>
    <property type="match status" value="1"/>
</dbReference>
<dbReference type="SMART" id="SM00065">
    <property type="entry name" value="GAF"/>
    <property type="match status" value="1"/>
</dbReference>
<dbReference type="InParanoid" id="A0A2P6N307"/>
<keyword evidence="6" id="KW-0175">Coiled coil</keyword>
<evidence type="ECO:0000259" key="8">
    <source>
        <dbReference type="PROSITE" id="PS50110"/>
    </source>
</evidence>
<dbReference type="CDD" id="cd19071">
    <property type="entry name" value="AKR_AKR1-5-like"/>
    <property type="match status" value="1"/>
</dbReference>
<feature type="domain" description="Histidine kinase" evidence="7">
    <location>
        <begin position="643"/>
        <end position="864"/>
    </location>
</feature>
<dbReference type="SMART" id="SM00388">
    <property type="entry name" value="HisKA"/>
    <property type="match status" value="1"/>
</dbReference>
<evidence type="ECO:0000256" key="6">
    <source>
        <dbReference type="SAM" id="Coils"/>
    </source>
</evidence>
<dbReference type="Gene3D" id="3.30.450.20">
    <property type="entry name" value="PAS domain"/>
    <property type="match status" value="1"/>
</dbReference>
<dbReference type="NCBIfam" id="TIGR00229">
    <property type="entry name" value="sensory_box"/>
    <property type="match status" value="1"/>
</dbReference>
<feature type="modified residue" description="4-aspartylphosphate" evidence="5">
    <location>
        <position position="1086"/>
    </location>
</feature>
<keyword evidence="4" id="KW-0902">Two-component regulatory system</keyword>
<dbReference type="Pfam" id="PF02518">
    <property type="entry name" value="HATPase_c"/>
    <property type="match status" value="1"/>
</dbReference>
<dbReference type="InterPro" id="IPR036097">
    <property type="entry name" value="HisK_dim/P_sf"/>
</dbReference>
<dbReference type="CDD" id="cd16922">
    <property type="entry name" value="HATPase_EvgS-ArcB-TorS-like"/>
    <property type="match status" value="1"/>
</dbReference>
<feature type="domain" description="PAC" evidence="10">
    <location>
        <begin position="574"/>
        <end position="625"/>
    </location>
</feature>
<dbReference type="Pfam" id="PF00512">
    <property type="entry name" value="HisKA"/>
    <property type="match status" value="1"/>
</dbReference>
<dbReference type="InterPro" id="IPR003594">
    <property type="entry name" value="HATPase_dom"/>
</dbReference>
<dbReference type="SMART" id="SM00387">
    <property type="entry name" value="HATPase_c"/>
    <property type="match status" value="1"/>
</dbReference>
<dbReference type="InterPro" id="IPR023210">
    <property type="entry name" value="NADP_OxRdtase_dom"/>
</dbReference>
<evidence type="ECO:0000256" key="2">
    <source>
        <dbReference type="ARBA" id="ARBA00022679"/>
    </source>
</evidence>
<dbReference type="PROSITE" id="PS50112">
    <property type="entry name" value="PAS"/>
    <property type="match status" value="1"/>
</dbReference>
<feature type="coiled-coil region" evidence="6">
    <location>
        <begin position="471"/>
        <end position="507"/>
    </location>
</feature>
<dbReference type="SMART" id="SM00448">
    <property type="entry name" value="REC"/>
    <property type="match status" value="1"/>
</dbReference>
<feature type="domain" description="Response regulatory" evidence="8">
    <location>
        <begin position="1037"/>
        <end position="1153"/>
    </location>
</feature>
<dbReference type="InterPro" id="IPR029016">
    <property type="entry name" value="GAF-like_dom_sf"/>
</dbReference>
<dbReference type="PANTHER" id="PTHR45339">
    <property type="entry name" value="HYBRID SIGNAL TRANSDUCTION HISTIDINE KINASE J"/>
    <property type="match status" value="1"/>
</dbReference>
<dbReference type="PROSITE" id="PS00062">
    <property type="entry name" value="ALDOKETO_REDUCTASE_2"/>
    <property type="match status" value="1"/>
</dbReference>
<gene>
    <name evidence="11" type="ORF">PROFUN_11386</name>
</gene>
<dbReference type="InterPro" id="IPR005467">
    <property type="entry name" value="His_kinase_dom"/>
</dbReference>
<dbReference type="Gene3D" id="3.30.450.40">
    <property type="match status" value="1"/>
</dbReference>
<dbReference type="InterPro" id="IPR001789">
    <property type="entry name" value="Sig_transdc_resp-reg_receiver"/>
</dbReference>